<dbReference type="InterPro" id="IPR001789">
    <property type="entry name" value="Sig_transdc_resp-reg_receiver"/>
</dbReference>
<feature type="domain" description="HTH araC/xylS-type" evidence="5">
    <location>
        <begin position="291"/>
        <end position="389"/>
    </location>
</feature>
<dbReference type="Proteomes" id="UP000190188">
    <property type="component" value="Unassembled WGS sequence"/>
</dbReference>
<dbReference type="PROSITE" id="PS01124">
    <property type="entry name" value="HTH_ARAC_FAMILY_2"/>
    <property type="match status" value="1"/>
</dbReference>
<evidence type="ECO:0000256" key="4">
    <source>
        <dbReference type="PROSITE-ProRule" id="PRU00169"/>
    </source>
</evidence>
<proteinExistence type="predicted"/>
<keyword evidence="1" id="KW-0805">Transcription regulation</keyword>
<evidence type="ECO:0000313" key="8">
    <source>
        <dbReference type="Proteomes" id="UP000190188"/>
    </source>
</evidence>
<keyword evidence="3" id="KW-0804">Transcription</keyword>
<feature type="modified residue" description="4-aspartylphosphate" evidence="4">
    <location>
        <position position="60"/>
    </location>
</feature>
<reference evidence="7 8" key="1">
    <citation type="submission" date="2017-01" db="EMBL/GenBank/DDBJ databases">
        <title>Genome analysis of Paenibacillus selenitrireducens ES3-24.</title>
        <authorList>
            <person name="Xu D."/>
            <person name="Yao R."/>
            <person name="Zheng S."/>
        </authorList>
    </citation>
    <scope>NUCLEOTIDE SEQUENCE [LARGE SCALE GENOMIC DNA]</scope>
    <source>
        <strain evidence="7 8">ES3-24</strain>
    </source>
</reference>
<dbReference type="Gene3D" id="3.40.50.2300">
    <property type="match status" value="1"/>
</dbReference>
<dbReference type="PANTHER" id="PTHR43280">
    <property type="entry name" value="ARAC-FAMILY TRANSCRIPTIONAL REGULATOR"/>
    <property type="match status" value="1"/>
</dbReference>
<dbReference type="GO" id="GO:0043565">
    <property type="term" value="F:sequence-specific DNA binding"/>
    <property type="evidence" value="ECO:0007669"/>
    <property type="project" value="InterPro"/>
</dbReference>
<dbReference type="SMART" id="SM00342">
    <property type="entry name" value="HTH_ARAC"/>
    <property type="match status" value="1"/>
</dbReference>
<dbReference type="AlphaFoldDB" id="A0A1T2X6L0"/>
<dbReference type="InterPro" id="IPR009057">
    <property type="entry name" value="Homeodomain-like_sf"/>
</dbReference>
<dbReference type="EMBL" id="MSZX01000008">
    <property type="protein sequence ID" value="OPA75519.1"/>
    <property type="molecule type" value="Genomic_DNA"/>
</dbReference>
<dbReference type="Pfam" id="PF00072">
    <property type="entry name" value="Response_reg"/>
    <property type="match status" value="1"/>
</dbReference>
<comment type="caution">
    <text evidence="7">The sequence shown here is derived from an EMBL/GenBank/DDBJ whole genome shotgun (WGS) entry which is preliminary data.</text>
</comment>
<dbReference type="GO" id="GO:0000160">
    <property type="term" value="P:phosphorelay signal transduction system"/>
    <property type="evidence" value="ECO:0007669"/>
    <property type="project" value="InterPro"/>
</dbReference>
<evidence type="ECO:0000256" key="1">
    <source>
        <dbReference type="ARBA" id="ARBA00023015"/>
    </source>
</evidence>
<evidence type="ECO:0000259" key="6">
    <source>
        <dbReference type="PROSITE" id="PS50110"/>
    </source>
</evidence>
<dbReference type="OrthoDB" id="1769137at2"/>
<dbReference type="Gene3D" id="1.10.10.60">
    <property type="entry name" value="Homeodomain-like"/>
    <property type="match status" value="2"/>
</dbReference>
<evidence type="ECO:0000256" key="2">
    <source>
        <dbReference type="ARBA" id="ARBA00023125"/>
    </source>
</evidence>
<dbReference type="STRING" id="1324314.BVG16_19410"/>
<dbReference type="InterPro" id="IPR018062">
    <property type="entry name" value="HTH_AraC-typ_CS"/>
</dbReference>
<dbReference type="SMART" id="SM00448">
    <property type="entry name" value="REC"/>
    <property type="match status" value="1"/>
</dbReference>
<feature type="domain" description="Response regulatory" evidence="6">
    <location>
        <begin position="8"/>
        <end position="125"/>
    </location>
</feature>
<keyword evidence="4" id="KW-0597">Phosphoprotein</keyword>
<dbReference type="Pfam" id="PF12833">
    <property type="entry name" value="HTH_18"/>
    <property type="match status" value="1"/>
</dbReference>
<evidence type="ECO:0000313" key="7">
    <source>
        <dbReference type="EMBL" id="OPA75519.1"/>
    </source>
</evidence>
<dbReference type="PROSITE" id="PS50110">
    <property type="entry name" value="RESPONSE_REGULATORY"/>
    <property type="match status" value="1"/>
</dbReference>
<evidence type="ECO:0000259" key="5">
    <source>
        <dbReference type="PROSITE" id="PS01124"/>
    </source>
</evidence>
<keyword evidence="8" id="KW-1185">Reference proteome</keyword>
<keyword evidence="2 7" id="KW-0238">DNA-binding</keyword>
<evidence type="ECO:0000256" key="3">
    <source>
        <dbReference type="ARBA" id="ARBA00023163"/>
    </source>
</evidence>
<dbReference type="SUPFAM" id="SSF52172">
    <property type="entry name" value="CheY-like"/>
    <property type="match status" value="1"/>
</dbReference>
<dbReference type="CDD" id="cd17536">
    <property type="entry name" value="REC_YesN-like"/>
    <property type="match status" value="1"/>
</dbReference>
<gene>
    <name evidence="7" type="ORF">BVG16_19410</name>
</gene>
<dbReference type="RefSeq" id="WP_078500715.1">
    <property type="nucleotide sequence ID" value="NZ_MSZX01000008.1"/>
</dbReference>
<dbReference type="PROSITE" id="PS00041">
    <property type="entry name" value="HTH_ARAC_FAMILY_1"/>
    <property type="match status" value="1"/>
</dbReference>
<dbReference type="GO" id="GO:0003700">
    <property type="term" value="F:DNA-binding transcription factor activity"/>
    <property type="evidence" value="ECO:0007669"/>
    <property type="project" value="InterPro"/>
</dbReference>
<accession>A0A1T2X6L0</accession>
<dbReference type="InterPro" id="IPR011006">
    <property type="entry name" value="CheY-like_superfamily"/>
</dbReference>
<organism evidence="7 8">
    <name type="scientific">Paenibacillus selenitireducens</name>
    <dbReference type="NCBI Taxonomy" id="1324314"/>
    <lineage>
        <taxon>Bacteria</taxon>
        <taxon>Bacillati</taxon>
        <taxon>Bacillota</taxon>
        <taxon>Bacilli</taxon>
        <taxon>Bacillales</taxon>
        <taxon>Paenibacillaceae</taxon>
        <taxon>Paenibacillus</taxon>
    </lineage>
</organism>
<name>A0A1T2X6L0_9BACL</name>
<dbReference type="SUPFAM" id="SSF46689">
    <property type="entry name" value="Homeodomain-like"/>
    <property type="match status" value="2"/>
</dbReference>
<protein>
    <submittedName>
        <fullName evidence="7">DNA-binding response regulator</fullName>
    </submittedName>
</protein>
<dbReference type="PANTHER" id="PTHR43280:SF2">
    <property type="entry name" value="HTH-TYPE TRANSCRIPTIONAL REGULATOR EXSA"/>
    <property type="match status" value="1"/>
</dbReference>
<sequence length="394" mass="45543">MTTKSPIKVLIADDESIVRKGLIATVDWARFNMQVVADVPNGQKGLEAFHEHRPEVIITDIVMPELNGIELTKLVKEEAPSTKILLLSCHRDFEYAQQGLRLGVSGYLLKTAFEDEELNFYLQKFQEELMAEQPVEGGHVTQAQEDRTRWEASFYAWLCGFRNEFRTELQARWAEPWAWMEESHRVYLVKSFGDDAAEVPWEELRSQLGVTCESIRCGTDRCYYFIPSKNREAVDALLKDVKSRTLSLHWSAIGPLQGMEDWLGAVTKLHQEAELEKRFELNVNSWPDTITHAIRLVAEDLREPWSVSDVAHRVGLSRSHFSTLFKKVTGENFIELLYRMRLRMAMDLLANTPMTLQSIAEQIGMVDGKYLSKWFKRYCGLTPSQYRAEQKEER</sequence>
<dbReference type="InterPro" id="IPR018060">
    <property type="entry name" value="HTH_AraC"/>
</dbReference>